<gene>
    <name evidence="1" type="ORF">CHX27_14660</name>
</gene>
<reference evidence="1 2" key="1">
    <citation type="submission" date="2017-07" db="EMBL/GenBank/DDBJ databases">
        <title>Flavobacterium cyanobacteriorum sp. nov., isolated from cyanobacterial aggregates in a eutrophic lake.</title>
        <authorList>
            <person name="Cai H."/>
        </authorList>
    </citation>
    <scope>NUCLEOTIDE SEQUENCE [LARGE SCALE GENOMIC DNA]</scope>
    <source>
        <strain evidence="1 2">TH167</strain>
    </source>
</reference>
<name>A0A255ZAY8_9FLAO</name>
<organism evidence="1 2">
    <name type="scientific">Flavobacterium aurantiibacter</name>
    <dbReference type="NCBI Taxonomy" id="2023067"/>
    <lineage>
        <taxon>Bacteria</taxon>
        <taxon>Pseudomonadati</taxon>
        <taxon>Bacteroidota</taxon>
        <taxon>Flavobacteriia</taxon>
        <taxon>Flavobacteriales</taxon>
        <taxon>Flavobacteriaceae</taxon>
        <taxon>Flavobacterium</taxon>
    </lineage>
</organism>
<comment type="caution">
    <text evidence="1">The sequence shown here is derived from an EMBL/GenBank/DDBJ whole genome shotgun (WGS) entry which is preliminary data.</text>
</comment>
<evidence type="ECO:0000313" key="1">
    <source>
        <dbReference type="EMBL" id="OYQ38626.1"/>
    </source>
</evidence>
<keyword evidence="2" id="KW-1185">Reference proteome</keyword>
<accession>A0A255ZAY8</accession>
<protein>
    <submittedName>
        <fullName evidence="1">Uncharacterized protein</fullName>
    </submittedName>
</protein>
<sequence>MAVKILPRAAVAEWHPDSYRGQRTARCRPRRFSMKQQFWEAAAIKKVDPKADFLISKLLLN</sequence>
<proteinExistence type="predicted"/>
<evidence type="ECO:0000313" key="2">
    <source>
        <dbReference type="Proteomes" id="UP000216035"/>
    </source>
</evidence>
<dbReference type="AlphaFoldDB" id="A0A255ZAY8"/>
<dbReference type="Proteomes" id="UP000216035">
    <property type="component" value="Unassembled WGS sequence"/>
</dbReference>
<dbReference type="EMBL" id="NOXX01000226">
    <property type="protein sequence ID" value="OYQ38626.1"/>
    <property type="molecule type" value="Genomic_DNA"/>
</dbReference>